<dbReference type="GO" id="GO:0008564">
    <property type="term" value="F:protein-exporting ATPase activity"/>
    <property type="evidence" value="ECO:0007669"/>
    <property type="project" value="UniProtKB-EC"/>
</dbReference>
<evidence type="ECO:0000256" key="7">
    <source>
        <dbReference type="ARBA" id="ARBA00022967"/>
    </source>
</evidence>
<dbReference type="InterPro" id="IPR003593">
    <property type="entry name" value="AAA+_ATPase"/>
</dbReference>
<dbReference type="PANTHER" id="PTHR15184">
    <property type="entry name" value="ATP SYNTHASE"/>
    <property type="match status" value="1"/>
</dbReference>
<dbReference type="GO" id="GO:0045259">
    <property type="term" value="C:proton-transporting ATP synthase complex"/>
    <property type="evidence" value="ECO:0007669"/>
    <property type="project" value="UniProtKB-KW"/>
</dbReference>
<keyword evidence="9" id="KW-0139">CF(1)</keyword>
<evidence type="ECO:0000256" key="4">
    <source>
        <dbReference type="ARBA" id="ARBA00022741"/>
    </source>
</evidence>
<dbReference type="InterPro" id="IPR020003">
    <property type="entry name" value="ATPase_a/bsu_AS"/>
</dbReference>
<dbReference type="PROSITE" id="PS00152">
    <property type="entry name" value="ATPASE_ALPHA_BETA"/>
    <property type="match status" value="1"/>
</dbReference>
<comment type="catalytic activity">
    <reaction evidence="10">
        <text>ATP + H2O + cellular proteinSide 1 = ADP + phosphate + cellular proteinSide 2.</text>
        <dbReference type="EC" id="7.4.2.8"/>
    </reaction>
</comment>
<dbReference type="NCBIfam" id="TIGR01026">
    <property type="entry name" value="fliI_yscN"/>
    <property type="match status" value="1"/>
</dbReference>
<keyword evidence="14" id="KW-1185">Reference proteome</keyword>
<dbReference type="EMBL" id="FNJL01000018">
    <property type="protein sequence ID" value="SDP62573.1"/>
    <property type="molecule type" value="Genomic_DNA"/>
</dbReference>
<organism evidence="13 14">
    <name type="scientific">Paracidovorax cattleyae</name>
    <dbReference type="NCBI Taxonomy" id="80868"/>
    <lineage>
        <taxon>Bacteria</taxon>
        <taxon>Pseudomonadati</taxon>
        <taxon>Pseudomonadota</taxon>
        <taxon>Betaproteobacteria</taxon>
        <taxon>Burkholderiales</taxon>
        <taxon>Comamonadaceae</taxon>
        <taxon>Paracidovorax</taxon>
    </lineage>
</organism>
<evidence type="ECO:0000256" key="1">
    <source>
        <dbReference type="ARBA" id="ARBA00004496"/>
    </source>
</evidence>
<dbReference type="FunFam" id="3.40.50.12240:FF:000002">
    <property type="entry name" value="Flagellum-specific ATP synthase FliI"/>
    <property type="match status" value="1"/>
</dbReference>
<evidence type="ECO:0000256" key="2">
    <source>
        <dbReference type="ARBA" id="ARBA00022448"/>
    </source>
</evidence>
<dbReference type="InterPro" id="IPR027417">
    <property type="entry name" value="P-loop_NTPase"/>
</dbReference>
<keyword evidence="5" id="KW-0067">ATP-binding</keyword>
<dbReference type="CDD" id="cd01136">
    <property type="entry name" value="ATPase_flagellum-secretory_path_III"/>
    <property type="match status" value="1"/>
</dbReference>
<dbReference type="GO" id="GO:0030254">
    <property type="term" value="P:protein secretion by the type III secretion system"/>
    <property type="evidence" value="ECO:0007669"/>
    <property type="project" value="InterPro"/>
</dbReference>
<dbReference type="SMART" id="SM00382">
    <property type="entry name" value="AAA"/>
    <property type="match status" value="1"/>
</dbReference>
<evidence type="ECO:0000313" key="13">
    <source>
        <dbReference type="EMBL" id="SDP62573.1"/>
    </source>
</evidence>
<evidence type="ECO:0000259" key="12">
    <source>
        <dbReference type="SMART" id="SM00382"/>
    </source>
</evidence>
<keyword evidence="4" id="KW-0547">Nucleotide-binding</keyword>
<dbReference type="GO" id="GO:0030257">
    <property type="term" value="C:type III protein secretion system complex"/>
    <property type="evidence" value="ECO:0007669"/>
    <property type="project" value="InterPro"/>
</dbReference>
<evidence type="ECO:0000256" key="6">
    <source>
        <dbReference type="ARBA" id="ARBA00022927"/>
    </source>
</evidence>
<dbReference type="InterPro" id="IPR000194">
    <property type="entry name" value="ATPase_F1/V1/A1_a/bsu_nucl-bd"/>
</dbReference>
<dbReference type="SUPFAM" id="SSF52540">
    <property type="entry name" value="P-loop containing nucleoside triphosphate hydrolases"/>
    <property type="match status" value="1"/>
</dbReference>
<dbReference type="InterPro" id="IPR050053">
    <property type="entry name" value="ATPase_alpha/beta_chains"/>
</dbReference>
<dbReference type="CDD" id="cd18117">
    <property type="entry name" value="ATP-synt_flagellum-secretory_path_III_N"/>
    <property type="match status" value="1"/>
</dbReference>
<dbReference type="Gene3D" id="3.40.50.12240">
    <property type="match status" value="1"/>
</dbReference>
<gene>
    <name evidence="13" type="ORF">SAMN04489708_11862</name>
</gene>
<dbReference type="Pfam" id="PF02874">
    <property type="entry name" value="ATP-synt_ab_N"/>
    <property type="match status" value="1"/>
</dbReference>
<protein>
    <submittedName>
        <fullName evidence="13">Type III secretion system ATPase, FliI/YscN</fullName>
    </submittedName>
</protein>
<keyword evidence="9" id="KW-0066">ATP synthesis</keyword>
<evidence type="ECO:0000313" key="14">
    <source>
        <dbReference type="Proteomes" id="UP000199317"/>
    </source>
</evidence>
<dbReference type="GO" id="GO:0046933">
    <property type="term" value="F:proton-transporting ATP synthase activity, rotational mechanism"/>
    <property type="evidence" value="ECO:0007669"/>
    <property type="project" value="TreeGrafter"/>
</dbReference>
<dbReference type="InterPro" id="IPR040627">
    <property type="entry name" value="T3SS_ATPase_C"/>
</dbReference>
<keyword evidence="7" id="KW-1278">Translocase</keyword>
<evidence type="ECO:0000256" key="8">
    <source>
        <dbReference type="ARBA" id="ARBA00023136"/>
    </source>
</evidence>
<evidence type="ECO:0000256" key="9">
    <source>
        <dbReference type="ARBA" id="ARBA00023196"/>
    </source>
</evidence>
<dbReference type="AlphaFoldDB" id="A0A1H0U8Q8"/>
<dbReference type="GO" id="GO:0005524">
    <property type="term" value="F:ATP binding"/>
    <property type="evidence" value="ECO:0007669"/>
    <property type="project" value="UniProtKB-KW"/>
</dbReference>
<feature type="region of interest" description="Disordered" evidence="11">
    <location>
        <begin position="455"/>
        <end position="476"/>
    </location>
</feature>
<comment type="subcellular location">
    <subcellularLocation>
        <location evidence="1">Cytoplasm</location>
    </subcellularLocation>
</comment>
<evidence type="ECO:0000256" key="5">
    <source>
        <dbReference type="ARBA" id="ARBA00022840"/>
    </source>
</evidence>
<dbReference type="InterPro" id="IPR005714">
    <property type="entry name" value="ATPase_T3SS_FliI/YscN"/>
</dbReference>
<dbReference type="Pfam" id="PF18269">
    <property type="entry name" value="T3SS_ATPase_C"/>
    <property type="match status" value="1"/>
</dbReference>
<evidence type="ECO:0000256" key="3">
    <source>
        <dbReference type="ARBA" id="ARBA00022490"/>
    </source>
</evidence>
<keyword evidence="2" id="KW-0813">Transport</keyword>
<sequence length="495" mass="52278">MNARLPIPLAGLASYRDAVRDAELTRRIGWVRHMQGLAIESQGPDATVGELCRIQPRSDSAEDRHAGGGVLAEVVGLSGDRLTLMPYGSLQGVAAGAEVVALGRRSDFGVGPGLLGRVIDGFGHALDGLPDPVAPVMRPLHARPLNPLQRPRIHRVLQTGVRSLDGLLTLGQGQRVGIFAGSGVGKSTLLGMIARHVSADVNVIALIGERGREVKEFIDKQLGEGLKRSVVVVATSDQPAMARIRAAHAAVTIAEYFRDAGQQVLLTMDSVTRLAMARREVGLAAGEPPTARGYTPSVFAELPQLCERCGTAPSGGAITALLTVLVEGDDMNEPIADSLRSILDGHIVLSRDIAHEGRYPAIDVLRSASRLLPDLTTAEERELVSDAVRHLALLHRNRQLVDIGAYEKGANPELDQALALAPALQAWLCQQEGGVPRAEGLRALRALLWPDRPPAANPAAVPAPSPPAKPAAAAAQNLPHKFSYSLGAAAKGGQR</sequence>
<dbReference type="InterPro" id="IPR004100">
    <property type="entry name" value="ATPase_F1/V1/A1_a/bsu_N"/>
</dbReference>
<dbReference type="Pfam" id="PF00006">
    <property type="entry name" value="ATP-synt_ab"/>
    <property type="match status" value="1"/>
</dbReference>
<evidence type="ECO:0000256" key="11">
    <source>
        <dbReference type="SAM" id="MobiDB-lite"/>
    </source>
</evidence>
<feature type="compositionally biased region" description="Pro residues" evidence="11">
    <location>
        <begin position="455"/>
        <end position="469"/>
    </location>
</feature>
<reference evidence="14" key="1">
    <citation type="submission" date="2016-10" db="EMBL/GenBank/DDBJ databases">
        <authorList>
            <person name="Varghese N."/>
            <person name="Submissions S."/>
        </authorList>
    </citation>
    <scope>NUCLEOTIDE SEQUENCE [LARGE SCALE GENOMIC DNA]</scope>
    <source>
        <strain evidence="14">DSM 17101</strain>
    </source>
</reference>
<accession>A0A1H0U8Q8</accession>
<keyword evidence="8" id="KW-0472">Membrane</keyword>
<dbReference type="GO" id="GO:0016887">
    <property type="term" value="F:ATP hydrolysis activity"/>
    <property type="evidence" value="ECO:0007669"/>
    <property type="project" value="InterPro"/>
</dbReference>
<feature type="domain" description="AAA+ ATPase" evidence="12">
    <location>
        <begin position="172"/>
        <end position="354"/>
    </location>
</feature>
<dbReference type="GO" id="GO:0005737">
    <property type="term" value="C:cytoplasm"/>
    <property type="evidence" value="ECO:0007669"/>
    <property type="project" value="UniProtKB-SubCell"/>
</dbReference>
<keyword evidence="6" id="KW-0653">Protein transport</keyword>
<dbReference type="Proteomes" id="UP000199317">
    <property type="component" value="Unassembled WGS sequence"/>
</dbReference>
<dbReference type="RefSeq" id="WP_244160113.1">
    <property type="nucleotide sequence ID" value="NZ_FNJL01000018.1"/>
</dbReference>
<proteinExistence type="predicted"/>
<evidence type="ECO:0000256" key="10">
    <source>
        <dbReference type="ARBA" id="ARBA00034006"/>
    </source>
</evidence>
<name>A0A1H0U8Q8_9BURK</name>
<keyword evidence="3" id="KW-0963">Cytoplasm</keyword>
<dbReference type="PANTHER" id="PTHR15184:SF9">
    <property type="entry name" value="SPI-1 TYPE 3 SECRETION SYSTEM ATPASE"/>
    <property type="match status" value="1"/>
</dbReference>